<reference evidence="1" key="1">
    <citation type="submission" date="2020-05" db="EMBL/GenBank/DDBJ databases">
        <title>Large-scale comparative analyses of tick genomes elucidate their genetic diversity and vector capacities.</title>
        <authorList>
            <person name="Jia N."/>
            <person name="Wang J."/>
            <person name="Shi W."/>
            <person name="Du L."/>
            <person name="Sun Y."/>
            <person name="Zhan W."/>
            <person name="Jiang J."/>
            <person name="Wang Q."/>
            <person name="Zhang B."/>
            <person name="Ji P."/>
            <person name="Sakyi L.B."/>
            <person name="Cui X."/>
            <person name="Yuan T."/>
            <person name="Jiang B."/>
            <person name="Yang W."/>
            <person name="Lam T.T.-Y."/>
            <person name="Chang Q."/>
            <person name="Ding S."/>
            <person name="Wang X."/>
            <person name="Zhu J."/>
            <person name="Ruan X."/>
            <person name="Zhao L."/>
            <person name="Wei J."/>
            <person name="Que T."/>
            <person name="Du C."/>
            <person name="Cheng J."/>
            <person name="Dai P."/>
            <person name="Han X."/>
            <person name="Huang E."/>
            <person name="Gao Y."/>
            <person name="Liu J."/>
            <person name="Shao H."/>
            <person name="Ye R."/>
            <person name="Li L."/>
            <person name="Wei W."/>
            <person name="Wang X."/>
            <person name="Wang C."/>
            <person name="Yang T."/>
            <person name="Huo Q."/>
            <person name="Li W."/>
            <person name="Guo W."/>
            <person name="Chen H."/>
            <person name="Zhou L."/>
            <person name="Ni X."/>
            <person name="Tian J."/>
            <person name="Zhou Y."/>
            <person name="Sheng Y."/>
            <person name="Liu T."/>
            <person name="Pan Y."/>
            <person name="Xia L."/>
            <person name="Li J."/>
            <person name="Zhao F."/>
            <person name="Cao W."/>
        </authorList>
    </citation>
    <scope>NUCLEOTIDE SEQUENCE</scope>
    <source>
        <strain evidence="1">Hyas-2018</strain>
    </source>
</reference>
<name>A0ACB7S3L8_HYAAI</name>
<organism evidence="1 2">
    <name type="scientific">Hyalomma asiaticum</name>
    <name type="common">Tick</name>
    <dbReference type="NCBI Taxonomy" id="266040"/>
    <lineage>
        <taxon>Eukaryota</taxon>
        <taxon>Metazoa</taxon>
        <taxon>Ecdysozoa</taxon>
        <taxon>Arthropoda</taxon>
        <taxon>Chelicerata</taxon>
        <taxon>Arachnida</taxon>
        <taxon>Acari</taxon>
        <taxon>Parasitiformes</taxon>
        <taxon>Ixodida</taxon>
        <taxon>Ixodoidea</taxon>
        <taxon>Ixodidae</taxon>
        <taxon>Hyalomminae</taxon>
        <taxon>Hyalomma</taxon>
    </lineage>
</organism>
<evidence type="ECO:0000313" key="1">
    <source>
        <dbReference type="EMBL" id="KAH6928661.1"/>
    </source>
</evidence>
<dbReference type="EMBL" id="CM023486">
    <property type="protein sequence ID" value="KAH6928661.1"/>
    <property type="molecule type" value="Genomic_DNA"/>
</dbReference>
<dbReference type="Proteomes" id="UP000821845">
    <property type="component" value="Chromosome 6"/>
</dbReference>
<proteinExistence type="predicted"/>
<comment type="caution">
    <text evidence="1">The sequence shown here is derived from an EMBL/GenBank/DDBJ whole genome shotgun (WGS) entry which is preliminary data.</text>
</comment>
<gene>
    <name evidence="1" type="ORF">HPB50_018182</name>
</gene>
<keyword evidence="2" id="KW-1185">Reference proteome</keyword>
<protein>
    <submittedName>
        <fullName evidence="1">Uncharacterized protein</fullName>
    </submittedName>
</protein>
<sequence>MTYVHLPCGCSTPQVTEQEARQALTKHVAKHCCYGKACARDMAITKIDHTSAFHYTLETFTEKRQTAWCFEPYTGGPVDGPSAGPAPGPWEVPAPSPTPFQCQTTSVEVPHTASVKTCHTCGGVGRKRCATCNGNGYEQCNYCQGDGQKRSLSGDNDRCFQCHGMGRMRCWKCNGDGVAPCRACSGTGQIKCYIKLTVVWSTKTDDHVVEHSFVPDDQIKFVSGQLVFEEQNSRIWPINHFPDMTVNMASVQLVQKHAAAFKSEKILMQRQRVRVIPVSTVYYEWRSHVGTFSVFGHEKKAYAPDYPQTCCCGCTIL</sequence>
<accession>A0ACB7S3L8</accession>
<evidence type="ECO:0000313" key="2">
    <source>
        <dbReference type="Proteomes" id="UP000821845"/>
    </source>
</evidence>